<dbReference type="PROSITE" id="PS50089">
    <property type="entry name" value="ZF_RING_2"/>
    <property type="match status" value="1"/>
</dbReference>
<dbReference type="CDD" id="cd16449">
    <property type="entry name" value="RING-HC"/>
    <property type="match status" value="1"/>
</dbReference>
<dbReference type="Pfam" id="PF13639">
    <property type="entry name" value="zf-RING_2"/>
    <property type="match status" value="1"/>
</dbReference>
<protein>
    <recommendedName>
        <fullName evidence="8">RING-type domain-containing protein</fullName>
    </recommendedName>
</protein>
<feature type="region of interest" description="Disordered" evidence="5">
    <location>
        <begin position="281"/>
        <end position="336"/>
    </location>
</feature>
<evidence type="ECO:0000256" key="4">
    <source>
        <dbReference type="PROSITE-ProRule" id="PRU00175"/>
    </source>
</evidence>
<name>A0A7S0WLW5_9CHLO</name>
<keyword evidence="2 4" id="KW-0863">Zinc-finger</keyword>
<evidence type="ECO:0000256" key="3">
    <source>
        <dbReference type="ARBA" id="ARBA00022833"/>
    </source>
</evidence>
<reference evidence="9" key="1">
    <citation type="submission" date="2021-01" db="EMBL/GenBank/DDBJ databases">
        <authorList>
            <person name="Corre E."/>
            <person name="Pelletier E."/>
            <person name="Niang G."/>
            <person name="Scheremetjew M."/>
            <person name="Finn R."/>
            <person name="Kale V."/>
            <person name="Holt S."/>
            <person name="Cochrane G."/>
            <person name="Meng A."/>
            <person name="Brown T."/>
            <person name="Cohen L."/>
        </authorList>
    </citation>
    <scope>NUCLEOTIDE SEQUENCE</scope>
    <source>
        <strain evidence="9">SAG 11-49</strain>
    </source>
</reference>
<feature type="region of interest" description="Disordered" evidence="5">
    <location>
        <begin position="525"/>
        <end position="554"/>
    </location>
</feature>
<dbReference type="Gene3D" id="3.30.40.10">
    <property type="entry name" value="Zinc/RING finger domain, C3HC4 (zinc finger)"/>
    <property type="match status" value="1"/>
</dbReference>
<dbReference type="InterPro" id="IPR013083">
    <property type="entry name" value="Znf_RING/FYVE/PHD"/>
</dbReference>
<keyword evidence="1" id="KW-0479">Metal-binding</keyword>
<dbReference type="InterPro" id="IPR001841">
    <property type="entry name" value="Znf_RING"/>
</dbReference>
<feature type="compositionally biased region" description="Gly residues" evidence="5">
    <location>
        <begin position="537"/>
        <end position="554"/>
    </location>
</feature>
<gene>
    <name evidence="9" type="ORF">CLEI1391_LOCUS4989</name>
</gene>
<feature type="compositionally biased region" description="Low complexity" evidence="5">
    <location>
        <begin position="313"/>
        <end position="332"/>
    </location>
</feature>
<evidence type="ECO:0000256" key="6">
    <source>
        <dbReference type="SAM" id="Phobius"/>
    </source>
</evidence>
<dbReference type="AlphaFoldDB" id="A0A7S0WLW5"/>
<evidence type="ECO:0000256" key="7">
    <source>
        <dbReference type="SAM" id="SignalP"/>
    </source>
</evidence>
<dbReference type="PANTHER" id="PTHR33748">
    <property type="entry name" value="PROTEIN CBG04600"/>
    <property type="match status" value="1"/>
</dbReference>
<sequence>MGQRCHGFVLAALLAAVSSTHGLLTTKWTPETFPNPMTDVRKCNPQRDVASWICDPDHVLTREGADVLEGVIKLIAAGERPYARIPCGGDGYQGHEVGVAVMRRFKVSSGDDARTAETFAQALHAKWGVGRAACQNGVLLLLSIENRQLYISTGAGTQRQLTYGVLGDIIDEAKPLLKQSKYDDAVQHAVVNIGLALAGVAIEKQGGEGSGWFGLAIFLGVIALFVVLIYKSVKEGWRQTQRYKNCRTLLDRLKRDQAALQGGAYAVTSCPVCLEEFELDTSPESPETGAGAGADSADAAGVSSSERDPLLNADTAAGSAGASTSAGTAPAAGAGGSAAGAAAADAAPPVRRPLVLPCGHVFCESCIGGWIAQRKTSCPICRRSMETGDNAPPPPAPGQPCHAHQAAWEHDFPQAVLFDAQTRMHPRIHVDPFSTRRYRWRGQGAYTLNDMRQRGYGGTLTQEQAQDLMRQDLLFRLQALRRRYPDFVTQDMVRTWGDDVSSGREFSASALRAFQLSDPAVRRELAHHGSSGASSSFGGGRSGGRSSGGRGGSW</sequence>
<feature type="signal peptide" evidence="7">
    <location>
        <begin position="1"/>
        <end position="22"/>
    </location>
</feature>
<keyword evidence="6" id="KW-0472">Membrane</keyword>
<feature type="domain" description="RING-type" evidence="8">
    <location>
        <begin position="355"/>
        <end position="382"/>
    </location>
</feature>
<dbReference type="Gene3D" id="3.10.310.50">
    <property type="match status" value="1"/>
</dbReference>
<dbReference type="EMBL" id="HBFB01008834">
    <property type="protein sequence ID" value="CAD8671929.1"/>
    <property type="molecule type" value="Transcribed_RNA"/>
</dbReference>
<evidence type="ECO:0000256" key="1">
    <source>
        <dbReference type="ARBA" id="ARBA00022723"/>
    </source>
</evidence>
<dbReference type="GO" id="GO:0008270">
    <property type="term" value="F:zinc ion binding"/>
    <property type="evidence" value="ECO:0007669"/>
    <property type="project" value="UniProtKB-KW"/>
</dbReference>
<dbReference type="PROSITE" id="PS00518">
    <property type="entry name" value="ZF_RING_1"/>
    <property type="match status" value="1"/>
</dbReference>
<dbReference type="SUPFAM" id="SSF57850">
    <property type="entry name" value="RING/U-box"/>
    <property type="match status" value="1"/>
</dbReference>
<feature type="chain" id="PRO_5031514039" description="RING-type domain-containing protein" evidence="7">
    <location>
        <begin position="23"/>
        <end position="554"/>
    </location>
</feature>
<evidence type="ECO:0000256" key="2">
    <source>
        <dbReference type="ARBA" id="ARBA00022771"/>
    </source>
</evidence>
<evidence type="ECO:0000259" key="8">
    <source>
        <dbReference type="PROSITE" id="PS50089"/>
    </source>
</evidence>
<feature type="compositionally biased region" description="Low complexity" evidence="5">
    <location>
        <begin position="293"/>
        <end position="304"/>
    </location>
</feature>
<organism evidence="9">
    <name type="scientific">Chlamydomonas leiostraca</name>
    <dbReference type="NCBI Taxonomy" id="1034604"/>
    <lineage>
        <taxon>Eukaryota</taxon>
        <taxon>Viridiplantae</taxon>
        <taxon>Chlorophyta</taxon>
        <taxon>core chlorophytes</taxon>
        <taxon>Chlorophyceae</taxon>
        <taxon>CS clade</taxon>
        <taxon>Chlamydomonadales</taxon>
        <taxon>Chlamydomonadaceae</taxon>
        <taxon>Chlamydomonas</taxon>
    </lineage>
</organism>
<feature type="transmembrane region" description="Helical" evidence="6">
    <location>
        <begin position="211"/>
        <end position="230"/>
    </location>
</feature>
<dbReference type="PANTHER" id="PTHR33748:SF5">
    <property type="entry name" value="GROUND-LIKE DOMAIN-CONTAINING PROTEIN"/>
    <property type="match status" value="1"/>
</dbReference>
<dbReference type="InterPro" id="IPR033438">
    <property type="entry name" value="MOLO1"/>
</dbReference>
<keyword evidence="6" id="KW-0812">Transmembrane</keyword>
<accession>A0A7S0WLW5</accession>
<keyword evidence="7" id="KW-0732">Signal</keyword>
<proteinExistence type="predicted"/>
<evidence type="ECO:0000256" key="5">
    <source>
        <dbReference type="SAM" id="MobiDB-lite"/>
    </source>
</evidence>
<evidence type="ECO:0000313" key="9">
    <source>
        <dbReference type="EMBL" id="CAD8671929.1"/>
    </source>
</evidence>
<dbReference type="InterPro" id="IPR017907">
    <property type="entry name" value="Znf_RING_CS"/>
</dbReference>
<keyword evidence="3" id="KW-0862">Zinc</keyword>
<keyword evidence="6" id="KW-1133">Transmembrane helix</keyword>
<dbReference type="Pfam" id="PF17175">
    <property type="entry name" value="MOLO1"/>
    <property type="match status" value="1"/>
</dbReference>
<dbReference type="SMART" id="SM00184">
    <property type="entry name" value="RING"/>
    <property type="match status" value="1"/>
</dbReference>
<dbReference type="GO" id="GO:0005892">
    <property type="term" value="C:acetylcholine-gated channel complex"/>
    <property type="evidence" value="ECO:0007669"/>
    <property type="project" value="InterPro"/>
</dbReference>